<dbReference type="HAMAP" id="MF_01808">
    <property type="entry name" value="Recomb_XerC_XerD"/>
    <property type="match status" value="1"/>
</dbReference>
<organism evidence="15 16">
    <name type="scientific">Hydrogenispora ethanolica</name>
    <dbReference type="NCBI Taxonomy" id="1082276"/>
    <lineage>
        <taxon>Bacteria</taxon>
        <taxon>Bacillati</taxon>
        <taxon>Bacillota</taxon>
        <taxon>Hydrogenispora</taxon>
    </lineage>
</organism>
<comment type="caution">
    <text evidence="15">The sequence shown here is derived from an EMBL/GenBank/DDBJ whole genome shotgun (WGS) entry which is preliminary data.</text>
</comment>
<dbReference type="NCBIfam" id="TIGR02225">
    <property type="entry name" value="recomb_XerD"/>
    <property type="match status" value="1"/>
</dbReference>
<dbReference type="PROSITE" id="PS51900">
    <property type="entry name" value="CB"/>
    <property type="match status" value="1"/>
</dbReference>
<dbReference type="Pfam" id="PF02899">
    <property type="entry name" value="Phage_int_SAM_1"/>
    <property type="match status" value="1"/>
</dbReference>
<evidence type="ECO:0000256" key="9">
    <source>
        <dbReference type="ARBA" id="ARBA00023125"/>
    </source>
</evidence>
<dbReference type="Gene3D" id="1.10.150.130">
    <property type="match status" value="1"/>
</dbReference>
<feature type="domain" description="Tyr recombinase" evidence="13">
    <location>
        <begin position="106"/>
        <end position="289"/>
    </location>
</feature>
<evidence type="ECO:0000256" key="6">
    <source>
        <dbReference type="ARBA" id="ARBA00022618"/>
    </source>
</evidence>
<evidence type="ECO:0000256" key="12">
    <source>
        <dbReference type="HAMAP-Rule" id="MF_01807"/>
    </source>
</evidence>
<dbReference type="InterPro" id="IPR013762">
    <property type="entry name" value="Integrase-like_cat_sf"/>
</dbReference>
<accession>A0A4R1RBD3</accession>
<keyword evidence="6 12" id="KW-0132">Cell division</keyword>
<evidence type="ECO:0000256" key="2">
    <source>
        <dbReference type="ARBA" id="ARBA00006657"/>
    </source>
</evidence>
<dbReference type="InterPro" id="IPR023009">
    <property type="entry name" value="Tyrosine_recombinase_XerC/XerD"/>
</dbReference>
<comment type="similarity">
    <text evidence="2">Belongs to the 'phage' integrase family. XerC subfamily.</text>
</comment>
<evidence type="ECO:0000256" key="4">
    <source>
        <dbReference type="ARBA" id="ARBA00015810"/>
    </source>
</evidence>
<protein>
    <recommendedName>
        <fullName evidence="4 12">Tyrosine recombinase XerD</fullName>
    </recommendedName>
</protein>
<evidence type="ECO:0000256" key="7">
    <source>
        <dbReference type="ARBA" id="ARBA00022829"/>
    </source>
</evidence>
<comment type="subcellular location">
    <subcellularLocation>
        <location evidence="1 12">Cytoplasm</location>
    </subcellularLocation>
</comment>
<dbReference type="InterPro" id="IPR044068">
    <property type="entry name" value="CB"/>
</dbReference>
<evidence type="ECO:0000256" key="8">
    <source>
        <dbReference type="ARBA" id="ARBA00022908"/>
    </source>
</evidence>
<keyword evidence="8 12" id="KW-0229">DNA integration</keyword>
<dbReference type="NCBIfam" id="TIGR02224">
    <property type="entry name" value="recomb_XerC"/>
    <property type="match status" value="1"/>
</dbReference>
<dbReference type="PROSITE" id="PS51898">
    <property type="entry name" value="TYR_RECOMBINASE"/>
    <property type="match status" value="1"/>
</dbReference>
<evidence type="ECO:0000313" key="15">
    <source>
        <dbReference type="EMBL" id="TCL62989.1"/>
    </source>
</evidence>
<gene>
    <name evidence="12" type="primary">xerD</name>
    <name evidence="15" type="ORF">EDC14_102243</name>
</gene>
<keyword evidence="11 12" id="KW-0131">Cell cycle</keyword>
<dbReference type="Gene3D" id="1.10.443.10">
    <property type="entry name" value="Intergrase catalytic core"/>
    <property type="match status" value="1"/>
</dbReference>
<dbReference type="SUPFAM" id="SSF56349">
    <property type="entry name" value="DNA breaking-rejoining enzymes"/>
    <property type="match status" value="1"/>
</dbReference>
<dbReference type="GO" id="GO:0051301">
    <property type="term" value="P:cell division"/>
    <property type="evidence" value="ECO:0007669"/>
    <property type="project" value="UniProtKB-UniRule"/>
</dbReference>
<dbReference type="InterPro" id="IPR050090">
    <property type="entry name" value="Tyrosine_recombinase_XerCD"/>
</dbReference>
<evidence type="ECO:0000256" key="10">
    <source>
        <dbReference type="ARBA" id="ARBA00023172"/>
    </source>
</evidence>
<dbReference type="InterPro" id="IPR011931">
    <property type="entry name" value="Recomb_XerC"/>
</dbReference>
<dbReference type="NCBIfam" id="NF040815">
    <property type="entry name" value="recomb_XerA_Arch"/>
    <property type="match status" value="1"/>
</dbReference>
<dbReference type="GO" id="GO:0003677">
    <property type="term" value="F:DNA binding"/>
    <property type="evidence" value="ECO:0007669"/>
    <property type="project" value="UniProtKB-UniRule"/>
</dbReference>
<dbReference type="InterPro" id="IPR011010">
    <property type="entry name" value="DNA_brk_join_enz"/>
</dbReference>
<dbReference type="PANTHER" id="PTHR30349">
    <property type="entry name" value="PHAGE INTEGRASE-RELATED"/>
    <property type="match status" value="1"/>
</dbReference>
<dbReference type="InterPro" id="IPR011932">
    <property type="entry name" value="Recomb_XerD"/>
</dbReference>
<keyword evidence="10 12" id="KW-0233">DNA recombination</keyword>
<evidence type="ECO:0000256" key="1">
    <source>
        <dbReference type="ARBA" id="ARBA00004496"/>
    </source>
</evidence>
<evidence type="ECO:0000256" key="5">
    <source>
        <dbReference type="ARBA" id="ARBA00022490"/>
    </source>
</evidence>
<feature type="active site" evidence="12">
    <location>
        <position position="146"/>
    </location>
</feature>
<feature type="active site" evidence="12">
    <location>
        <position position="244"/>
    </location>
</feature>
<feature type="active site" evidence="12">
    <location>
        <position position="267"/>
    </location>
</feature>
<dbReference type="InterPro" id="IPR002104">
    <property type="entry name" value="Integrase_catalytic"/>
</dbReference>
<proteinExistence type="inferred from homology"/>
<dbReference type="Proteomes" id="UP000295008">
    <property type="component" value="Unassembled WGS sequence"/>
</dbReference>
<evidence type="ECO:0000313" key="16">
    <source>
        <dbReference type="Proteomes" id="UP000295008"/>
    </source>
</evidence>
<dbReference type="InterPro" id="IPR010998">
    <property type="entry name" value="Integrase_recombinase_N"/>
</dbReference>
<evidence type="ECO:0000256" key="11">
    <source>
        <dbReference type="ARBA" id="ARBA00023306"/>
    </source>
</evidence>
<dbReference type="AlphaFoldDB" id="A0A4R1RBD3"/>
<dbReference type="HAMAP" id="MF_01807">
    <property type="entry name" value="Recomb_XerD"/>
    <property type="match status" value="1"/>
</dbReference>
<comment type="similarity">
    <text evidence="3 12">Belongs to the 'phage' integrase family. XerD subfamily.</text>
</comment>
<comment type="subunit">
    <text evidence="12">Forms a cyclic heterotetrameric complex composed of two molecules of XerC and two molecules of XerD.</text>
</comment>
<dbReference type="RefSeq" id="WP_132015457.1">
    <property type="nucleotide sequence ID" value="NZ_SLUN01000022.1"/>
</dbReference>
<dbReference type="PANTHER" id="PTHR30349:SF81">
    <property type="entry name" value="TYROSINE RECOMBINASE XERC"/>
    <property type="match status" value="1"/>
</dbReference>
<evidence type="ECO:0000259" key="13">
    <source>
        <dbReference type="PROSITE" id="PS51898"/>
    </source>
</evidence>
<sequence length="296" mass="33866">MQDSLQDYLNYLSVERGLAKNTLESYGRDLRQFLSYLKEKKNLDLQATTQATVIGYLLLLQARGKATATLSRNLAAIKSYYHFLAREGMIERDPTINLDAPKQEKRLPRVLSVQDVEHLLEQPDLKNPVGVRDRAMLEVLYATGLRVSELVSLKINDLNLEMSYIRCFGKGSKERIVPLGSVATKYVKIYLEHARKFLASSPYEDTLFLNHHGKGLTRQGFWKIIKKYAENLDIAIEITPHTLRHSFATHLLENGADLRSVQEMLGHADISTTQVYTHLTKDRIKEVYEKAHPRAK</sequence>
<feature type="active site" description="O-(3'-phospho-DNA)-tyrosine intermediate" evidence="12">
    <location>
        <position position="276"/>
    </location>
</feature>
<dbReference type="EMBL" id="SLUN01000022">
    <property type="protein sequence ID" value="TCL62989.1"/>
    <property type="molecule type" value="Genomic_DNA"/>
</dbReference>
<reference evidence="15 16" key="1">
    <citation type="submission" date="2019-03" db="EMBL/GenBank/DDBJ databases">
        <title>Genomic Encyclopedia of Type Strains, Phase IV (KMG-IV): sequencing the most valuable type-strain genomes for metagenomic binning, comparative biology and taxonomic classification.</title>
        <authorList>
            <person name="Goeker M."/>
        </authorList>
    </citation>
    <scope>NUCLEOTIDE SEQUENCE [LARGE SCALE GENOMIC DNA]</scope>
    <source>
        <strain evidence="15 16">LX-B</strain>
    </source>
</reference>
<dbReference type="NCBIfam" id="NF001399">
    <property type="entry name" value="PRK00283.1"/>
    <property type="match status" value="1"/>
</dbReference>
<feature type="active site" evidence="12">
    <location>
        <position position="170"/>
    </location>
</feature>
<name>A0A4R1RBD3_HYDET</name>
<dbReference type="GO" id="GO:0007059">
    <property type="term" value="P:chromosome segregation"/>
    <property type="evidence" value="ECO:0007669"/>
    <property type="project" value="UniProtKB-UniRule"/>
</dbReference>
<dbReference type="GO" id="GO:0005737">
    <property type="term" value="C:cytoplasm"/>
    <property type="evidence" value="ECO:0007669"/>
    <property type="project" value="UniProtKB-SubCell"/>
</dbReference>
<dbReference type="Pfam" id="PF00589">
    <property type="entry name" value="Phage_integrase"/>
    <property type="match status" value="1"/>
</dbReference>
<feature type="active site" evidence="12">
    <location>
        <position position="241"/>
    </location>
</feature>
<keyword evidence="9 12" id="KW-0238">DNA-binding</keyword>
<keyword evidence="5 12" id="KW-0963">Cytoplasm</keyword>
<evidence type="ECO:0000259" key="14">
    <source>
        <dbReference type="PROSITE" id="PS51900"/>
    </source>
</evidence>
<dbReference type="CDD" id="cd00798">
    <property type="entry name" value="INT_XerDC_C"/>
    <property type="match status" value="1"/>
</dbReference>
<dbReference type="OrthoDB" id="9801717at2"/>
<comment type="function">
    <text evidence="12">Site-specific tyrosine recombinase, which acts by catalyzing the cutting and rejoining of the recombining DNA molecules. The XerC-XerD complex is essential to convert dimers of the bacterial chromosome into monomers to permit their segregation at cell division. It also contributes to the segregational stability of plasmids.</text>
</comment>
<keyword evidence="7 12" id="KW-0159">Chromosome partition</keyword>
<evidence type="ECO:0000256" key="3">
    <source>
        <dbReference type="ARBA" id="ARBA00010450"/>
    </source>
</evidence>
<keyword evidence="16" id="KW-1185">Reference proteome</keyword>
<dbReference type="GO" id="GO:0006313">
    <property type="term" value="P:DNA transposition"/>
    <property type="evidence" value="ECO:0007669"/>
    <property type="project" value="UniProtKB-UniRule"/>
</dbReference>
<feature type="domain" description="Core-binding (CB)" evidence="14">
    <location>
        <begin position="1"/>
        <end position="85"/>
    </location>
</feature>
<dbReference type="GO" id="GO:0009037">
    <property type="term" value="F:tyrosine-based site-specific recombinase activity"/>
    <property type="evidence" value="ECO:0007669"/>
    <property type="project" value="UniProtKB-UniRule"/>
</dbReference>
<dbReference type="InterPro" id="IPR004107">
    <property type="entry name" value="Integrase_SAM-like_N"/>
</dbReference>